<dbReference type="AlphaFoldDB" id="A0A090N7N8"/>
<gene>
    <name evidence="1" type="ORF">BN961_02348</name>
</gene>
<sequence length="129" mass="13189">MPLVALGGDGLHTAVGQFSFAGESLRLGAHMRGTLALLVHPGARGGQLSFGLVACWQFGDGLRRHAMGAVRLGAVGGKTCLRFRERGAARGVAIDFALGARVTFARGIGIALRGTGGFTRGRFGGGGKL</sequence>
<keyword evidence="2" id="KW-1185">Reference proteome</keyword>
<evidence type="ECO:0000313" key="1">
    <source>
        <dbReference type="EMBL" id="CEG08928.1"/>
    </source>
</evidence>
<reference evidence="1 2" key="1">
    <citation type="journal article" date="2014" name="Genome Announc.">
        <title>Genome Sequence of Afipia felis Strain 76713, Isolated in Hospital Water Using an Amoeba Co-Culture Procedure.</title>
        <authorList>
            <person name="Benamar S."/>
            <person name="La Scola B."/>
            <person name="Croce O."/>
        </authorList>
    </citation>
    <scope>NUCLEOTIDE SEQUENCE [LARGE SCALE GENOMIC DNA]</scope>
    <source>
        <strain evidence="1 2">76713</strain>
    </source>
</reference>
<accession>A0A090N7N8</accession>
<name>A0A090N7N8_AFIFE</name>
<dbReference type="EMBL" id="CCAZ020000001">
    <property type="protein sequence ID" value="CEG08928.1"/>
    <property type="molecule type" value="Genomic_DNA"/>
</dbReference>
<organism evidence="1 2">
    <name type="scientific">Afipia felis</name>
    <name type="common">Cat scratch disease bacillus</name>
    <dbReference type="NCBI Taxonomy" id="1035"/>
    <lineage>
        <taxon>Bacteria</taxon>
        <taxon>Pseudomonadati</taxon>
        <taxon>Pseudomonadota</taxon>
        <taxon>Alphaproteobacteria</taxon>
        <taxon>Hyphomicrobiales</taxon>
        <taxon>Nitrobacteraceae</taxon>
        <taxon>Afipia</taxon>
    </lineage>
</organism>
<proteinExistence type="predicted"/>
<comment type="caution">
    <text evidence="1">The sequence shown here is derived from an EMBL/GenBank/DDBJ whole genome shotgun (WGS) entry which is preliminary data.</text>
</comment>
<dbReference type="Proteomes" id="UP000035762">
    <property type="component" value="Unassembled WGS sequence"/>
</dbReference>
<protein>
    <submittedName>
        <fullName evidence="1">Uncharacterized protein</fullName>
    </submittedName>
</protein>
<evidence type="ECO:0000313" key="2">
    <source>
        <dbReference type="Proteomes" id="UP000035762"/>
    </source>
</evidence>